<proteinExistence type="predicted"/>
<dbReference type="AlphaFoldDB" id="A0A974DPC8"/>
<evidence type="ECO:0000313" key="2">
    <source>
        <dbReference type="Proteomes" id="UP000694892"/>
    </source>
</evidence>
<name>A0A974DPC8_XENLA</name>
<organism evidence="1 2">
    <name type="scientific">Xenopus laevis</name>
    <name type="common">African clawed frog</name>
    <dbReference type="NCBI Taxonomy" id="8355"/>
    <lineage>
        <taxon>Eukaryota</taxon>
        <taxon>Metazoa</taxon>
        <taxon>Chordata</taxon>
        <taxon>Craniata</taxon>
        <taxon>Vertebrata</taxon>
        <taxon>Euteleostomi</taxon>
        <taxon>Amphibia</taxon>
        <taxon>Batrachia</taxon>
        <taxon>Anura</taxon>
        <taxon>Pipoidea</taxon>
        <taxon>Pipidae</taxon>
        <taxon>Xenopodinae</taxon>
        <taxon>Xenopus</taxon>
        <taxon>Xenopus</taxon>
    </lineage>
</organism>
<reference evidence="2" key="1">
    <citation type="journal article" date="2016" name="Nature">
        <title>Genome evolution in the allotetraploid frog Xenopus laevis.</title>
        <authorList>
            <person name="Session A.M."/>
            <person name="Uno Y."/>
            <person name="Kwon T."/>
            <person name="Chapman J.A."/>
            <person name="Toyoda A."/>
            <person name="Takahashi S."/>
            <person name="Fukui A."/>
            <person name="Hikosaka A."/>
            <person name="Suzuki A."/>
            <person name="Kondo M."/>
            <person name="van Heeringen S.J."/>
            <person name="Quigley I."/>
            <person name="Heinz S."/>
            <person name="Ogino H."/>
            <person name="Ochi H."/>
            <person name="Hellsten U."/>
            <person name="Lyons J.B."/>
            <person name="Simakov O."/>
            <person name="Putnam N."/>
            <person name="Stites J."/>
            <person name="Kuroki Y."/>
            <person name="Tanaka T."/>
            <person name="Michiue T."/>
            <person name="Watanabe M."/>
            <person name="Bogdanovic O."/>
            <person name="Lister R."/>
            <person name="Georgiou G."/>
            <person name="Paranjpe S.S."/>
            <person name="van Kruijsbergen I."/>
            <person name="Shu S."/>
            <person name="Carlson J."/>
            <person name="Kinoshita T."/>
            <person name="Ohta Y."/>
            <person name="Mawaribuchi S."/>
            <person name="Jenkins J."/>
            <person name="Grimwood J."/>
            <person name="Schmutz J."/>
            <person name="Mitros T."/>
            <person name="Mozaffari S.V."/>
            <person name="Suzuki Y."/>
            <person name="Haramoto Y."/>
            <person name="Yamamoto T.S."/>
            <person name="Takagi C."/>
            <person name="Heald R."/>
            <person name="Miller K."/>
            <person name="Haudenschild C."/>
            <person name="Kitzman J."/>
            <person name="Nakayama T."/>
            <person name="Izutsu Y."/>
            <person name="Robert J."/>
            <person name="Fortriede J."/>
            <person name="Burns K."/>
            <person name="Lotay V."/>
            <person name="Karimi K."/>
            <person name="Yasuoka Y."/>
            <person name="Dichmann D.S."/>
            <person name="Flajnik M.F."/>
            <person name="Houston D.W."/>
            <person name="Shendure J."/>
            <person name="DuPasquier L."/>
            <person name="Vize P.D."/>
            <person name="Zorn A.M."/>
            <person name="Ito M."/>
            <person name="Marcotte E.M."/>
            <person name="Wallingford J.B."/>
            <person name="Ito Y."/>
            <person name="Asashima M."/>
            <person name="Ueno N."/>
            <person name="Matsuda Y."/>
            <person name="Veenstra G.J."/>
            <person name="Fujiyama A."/>
            <person name="Harland R.M."/>
            <person name="Taira M."/>
            <person name="Rokhsar D.S."/>
        </authorList>
    </citation>
    <scope>NUCLEOTIDE SEQUENCE [LARGE SCALE GENOMIC DNA]</scope>
    <source>
        <strain evidence="2">J</strain>
    </source>
</reference>
<evidence type="ECO:0000313" key="1">
    <source>
        <dbReference type="EMBL" id="OCT95065.1"/>
    </source>
</evidence>
<sequence length="100" mass="11726">MWWTYTMVRDFWEAVACTLTAVLKHTIKPRPLSFLLGLPIKTLKATESGDIYNDSSIKNGKINSLNQQTLTIKVKWNTFMETIRAHQKNKRYDKKLLWVP</sequence>
<accession>A0A974DPC8</accession>
<protein>
    <submittedName>
        <fullName evidence="1">Uncharacterized protein</fullName>
    </submittedName>
</protein>
<dbReference type="EMBL" id="CM004468">
    <property type="protein sequence ID" value="OCT95065.1"/>
    <property type="molecule type" value="Genomic_DNA"/>
</dbReference>
<gene>
    <name evidence="1" type="ORF">XELAEV_18012748mg</name>
</gene>
<dbReference type="Proteomes" id="UP000694892">
    <property type="component" value="Chromosome 2L"/>
</dbReference>